<organism evidence="2 3">
    <name type="scientific">Timema podura</name>
    <name type="common">Walking stick</name>
    <dbReference type="NCBI Taxonomy" id="61482"/>
    <lineage>
        <taxon>Eukaryota</taxon>
        <taxon>Metazoa</taxon>
        <taxon>Ecdysozoa</taxon>
        <taxon>Arthropoda</taxon>
        <taxon>Hexapoda</taxon>
        <taxon>Insecta</taxon>
        <taxon>Pterygota</taxon>
        <taxon>Neoptera</taxon>
        <taxon>Polyneoptera</taxon>
        <taxon>Phasmatodea</taxon>
        <taxon>Timematodea</taxon>
        <taxon>Timematoidea</taxon>
        <taxon>Timematidae</taxon>
        <taxon>Timema</taxon>
    </lineage>
</organism>
<dbReference type="PANTHER" id="PTHR31184">
    <property type="entry name" value="HUNTINGTIN-INTERACTING PROTEIN K FAMILY MEMBER"/>
    <property type="match status" value="1"/>
</dbReference>
<dbReference type="Gene3D" id="1.10.8.10">
    <property type="entry name" value="DNA helicase RuvA subunit, C-terminal domain"/>
    <property type="match status" value="1"/>
</dbReference>
<evidence type="ECO:0000259" key="1">
    <source>
        <dbReference type="Pfam" id="PF19026"/>
    </source>
</evidence>
<name>A0ABN7NIM1_TIMPD</name>
<sequence>MFQAMSIIGDRRNKEAAEKMARERELLKVSIKKEDVDLIARESAHFYQLTAPKIVSDFTALVKSFILFGLPVTRQLGFKFLPVISRSPPLPTSWLPPLSTQLWMRELEISRSKAERTLREHHGDVVQALVALTD</sequence>
<comment type="caution">
    <text evidence="2">The sequence shown here is derived from an EMBL/GenBank/DDBJ whole genome shotgun (WGS) entry which is preliminary data.</text>
</comment>
<dbReference type="Pfam" id="PF19026">
    <property type="entry name" value="UBA_HYPK"/>
    <property type="match status" value="1"/>
</dbReference>
<dbReference type="InterPro" id="IPR052617">
    <property type="entry name" value="Huntingtin-int_K"/>
</dbReference>
<dbReference type="PANTHER" id="PTHR31184:SF2">
    <property type="entry name" value="HUNTINGTIN-INTERACTING PROTEIN K"/>
    <property type="match status" value="1"/>
</dbReference>
<feature type="domain" description="Nascent polypeptide-associated complex subunit alpha-like UBA" evidence="1">
    <location>
        <begin position="104"/>
        <end position="133"/>
    </location>
</feature>
<dbReference type="Proteomes" id="UP001153148">
    <property type="component" value="Unassembled WGS sequence"/>
</dbReference>
<dbReference type="InterPro" id="IPR044034">
    <property type="entry name" value="NAC-like_UBA"/>
</dbReference>
<proteinExistence type="predicted"/>
<gene>
    <name evidence="2" type="ORF">TPAB3V08_LOCUS345</name>
</gene>
<reference evidence="2" key="1">
    <citation type="submission" date="2021-03" db="EMBL/GenBank/DDBJ databases">
        <authorList>
            <person name="Tran Van P."/>
        </authorList>
    </citation>
    <scope>NUCLEOTIDE SEQUENCE</scope>
</reference>
<dbReference type="EMBL" id="CAJPIN010000267">
    <property type="protein sequence ID" value="CAG2053287.1"/>
    <property type="molecule type" value="Genomic_DNA"/>
</dbReference>
<evidence type="ECO:0000313" key="3">
    <source>
        <dbReference type="Proteomes" id="UP001153148"/>
    </source>
</evidence>
<evidence type="ECO:0000313" key="2">
    <source>
        <dbReference type="EMBL" id="CAG2053287.1"/>
    </source>
</evidence>
<dbReference type="CDD" id="cd14361">
    <property type="entry name" value="UBA_HYPK"/>
    <property type="match status" value="1"/>
</dbReference>
<keyword evidence="3" id="KW-1185">Reference proteome</keyword>
<accession>A0ABN7NIM1</accession>
<dbReference type="InterPro" id="IPR038922">
    <property type="entry name" value="HYPK_UBA"/>
</dbReference>
<protein>
    <recommendedName>
        <fullName evidence="1">Nascent polypeptide-associated complex subunit alpha-like UBA domain-containing protein</fullName>
    </recommendedName>
</protein>